<feature type="domain" description="DUF11" evidence="3">
    <location>
        <begin position="444"/>
        <end position="552"/>
    </location>
</feature>
<protein>
    <recommendedName>
        <fullName evidence="7">DUF11 domain-containing protein</fullName>
    </recommendedName>
</protein>
<evidence type="ECO:0000313" key="6">
    <source>
        <dbReference type="Proteomes" id="UP001062223"/>
    </source>
</evidence>
<dbReference type="GO" id="GO:0005975">
    <property type="term" value="P:carbohydrate metabolic process"/>
    <property type="evidence" value="ECO:0007669"/>
    <property type="project" value="UniProtKB-ARBA"/>
</dbReference>
<dbReference type="InterPro" id="IPR001434">
    <property type="entry name" value="OmcB-like_DUF11"/>
</dbReference>
<organism evidence="5 6">
    <name type="scientific">Curtobacterium poinsettiae</name>
    <dbReference type="NCBI Taxonomy" id="159612"/>
    <lineage>
        <taxon>Bacteria</taxon>
        <taxon>Bacillati</taxon>
        <taxon>Actinomycetota</taxon>
        <taxon>Actinomycetes</taxon>
        <taxon>Micrococcales</taxon>
        <taxon>Microbacteriaceae</taxon>
        <taxon>Curtobacterium</taxon>
    </lineage>
</organism>
<dbReference type="Gene3D" id="2.60.120.200">
    <property type="match status" value="1"/>
</dbReference>
<dbReference type="GO" id="GO:0016020">
    <property type="term" value="C:membrane"/>
    <property type="evidence" value="ECO:0007669"/>
    <property type="project" value="InterPro"/>
</dbReference>
<dbReference type="Proteomes" id="UP001062223">
    <property type="component" value="Chromosome"/>
</dbReference>
<dbReference type="PANTHER" id="PTHR34819">
    <property type="entry name" value="LARGE CYSTEINE-RICH PERIPLASMIC PROTEIN OMCB"/>
    <property type="match status" value="1"/>
</dbReference>
<proteinExistence type="predicted"/>
<feature type="domain" description="L-type lectin-like" evidence="4">
    <location>
        <begin position="60"/>
        <end position="146"/>
    </location>
</feature>
<dbReference type="RefSeq" id="WP_259581300.1">
    <property type="nucleotide sequence ID" value="NZ_CP106879.1"/>
</dbReference>
<dbReference type="AlphaFoldDB" id="A0A9Q9P9T6"/>
<feature type="transmembrane region" description="Helical" evidence="2">
    <location>
        <begin position="635"/>
        <end position="656"/>
    </location>
</feature>
<feature type="compositionally biased region" description="Gly residues" evidence="1">
    <location>
        <begin position="594"/>
        <end position="612"/>
    </location>
</feature>
<evidence type="ECO:0000256" key="1">
    <source>
        <dbReference type="SAM" id="MobiDB-lite"/>
    </source>
</evidence>
<dbReference type="Pfam" id="PF01345">
    <property type="entry name" value="DUF11"/>
    <property type="match status" value="2"/>
</dbReference>
<dbReference type="Gene3D" id="2.60.40.10">
    <property type="entry name" value="Immunoglobulins"/>
    <property type="match status" value="1"/>
</dbReference>
<accession>A0A9Q9P9T6</accession>
<keyword evidence="2" id="KW-0472">Membrane</keyword>
<dbReference type="KEGG" id="cpoi:OE229_04605"/>
<name>A0A9Q9P9T6_9MICO</name>
<dbReference type="EMBL" id="CP106879">
    <property type="protein sequence ID" value="UYC81749.1"/>
    <property type="molecule type" value="Genomic_DNA"/>
</dbReference>
<keyword evidence="2" id="KW-1133">Transmembrane helix</keyword>
<feature type="region of interest" description="Disordered" evidence="1">
    <location>
        <begin position="531"/>
        <end position="618"/>
    </location>
</feature>
<gene>
    <name evidence="5" type="ORF">OE229_04605</name>
</gene>
<evidence type="ECO:0000256" key="2">
    <source>
        <dbReference type="SAM" id="Phobius"/>
    </source>
</evidence>
<keyword evidence="2" id="KW-0812">Transmembrane</keyword>
<feature type="domain" description="DUF11" evidence="3">
    <location>
        <begin position="312"/>
        <end position="433"/>
    </location>
</feature>
<dbReference type="InterPro" id="IPR051172">
    <property type="entry name" value="Chlamydia_OmcB"/>
</dbReference>
<feature type="region of interest" description="Disordered" evidence="1">
    <location>
        <begin position="1"/>
        <end position="26"/>
    </location>
</feature>
<evidence type="ECO:0008006" key="7">
    <source>
        <dbReference type="Google" id="ProtNLM"/>
    </source>
</evidence>
<dbReference type="InterPro" id="IPR047589">
    <property type="entry name" value="DUF11_rpt"/>
</dbReference>
<reference evidence="5" key="1">
    <citation type="submission" date="2022-09" db="EMBL/GenBank/DDBJ databases">
        <title>Taxonomy of Curtobacterium flaccumfaciens.</title>
        <authorList>
            <person name="Osdaghi E."/>
            <person name="Taghavi S.M."/>
            <person name="Hamidizade M."/>
            <person name="Abachi H."/>
            <person name="Fazliarab A."/>
            <person name="Baeyen S."/>
            <person name="Portier P."/>
            <person name="Van Vaerenbergh J."/>
            <person name="Jacques M.-A."/>
        </authorList>
    </citation>
    <scope>NUCLEOTIDE SEQUENCE</scope>
    <source>
        <strain evidence="5">AGQB46</strain>
    </source>
</reference>
<feature type="compositionally biased region" description="Pro residues" evidence="1">
    <location>
        <begin position="1"/>
        <end position="16"/>
    </location>
</feature>
<dbReference type="SUPFAM" id="SSF49899">
    <property type="entry name" value="Concanavalin A-like lectins/glucanases"/>
    <property type="match status" value="1"/>
</dbReference>
<dbReference type="NCBIfam" id="TIGR01451">
    <property type="entry name" value="B_ant_repeat"/>
    <property type="match status" value="1"/>
</dbReference>
<evidence type="ECO:0000259" key="3">
    <source>
        <dbReference type="Pfam" id="PF01345"/>
    </source>
</evidence>
<feature type="compositionally biased region" description="Pro residues" evidence="1">
    <location>
        <begin position="571"/>
        <end position="585"/>
    </location>
</feature>
<evidence type="ECO:0000313" key="5">
    <source>
        <dbReference type="EMBL" id="UYC81749.1"/>
    </source>
</evidence>
<evidence type="ECO:0000259" key="4">
    <source>
        <dbReference type="Pfam" id="PF03388"/>
    </source>
</evidence>
<dbReference type="Pfam" id="PF03388">
    <property type="entry name" value="Lectin_leg-like"/>
    <property type="match status" value="1"/>
</dbReference>
<dbReference type="InterPro" id="IPR013783">
    <property type="entry name" value="Ig-like_fold"/>
</dbReference>
<sequence length="672" mass="67096">MTDPTAPAPAPAPAKAPAPSRDRRSFRSRAVRRLAAACATLTAIGVLAAPAVLPSGSSAASLDFPYVNQFSSASGGALHGDATVSGGRLRLTDDVRNQAGAWSTNDTFPSDTGLEIEFTYAMHTEKDDPGADGLLLYLADGAAAQGVGSFGAGLGYACRKEATEGGGRACDLPGVPGGFAAVAIDHYGNFSSRINGSGPGAQPDHVVVRGSGNGTEGYRYVAGAAAPGGTVTAGSTPRTVRITLLPDDDGGLAVTVRLQVGSTMRTVLDSVPLHGDGQASLPSTLRLGFAGATGSHVDKHEVDALRVWKPADLSVEHDLPATATAGEPLRYTVTARNPGPNAADPSPLQVDVPDGIEDVTWTCAAADGSTCVTGSGTGDVATDLSLPRGGSAVVTIEGRVAEGTSGALESTATIAPPTSLSDTNEADNASRATTTVAAPVITADVETDKSVSPSTVRPGDEVEYLVTARNRGPSVAQQVGAVDDLPQAMRFVGSDDGCTAEGQRVTCSSDVALEVGETLDFRIRAELDPAYQGDGSDVVNVATATSPTDPDGGDPSTGVAIVVGPDDGGPAPSPAPTSDPVPTTGPAPDDGDAGGDGSAGDDGPGVDDGGAGDPATDRRAAAPVGALAYTGAEGLGLAAALAALAAAVGSGCWWLARRRARRDAPTDDPQQP</sequence>
<dbReference type="InterPro" id="IPR005052">
    <property type="entry name" value="Lectin_leg"/>
</dbReference>
<dbReference type="InterPro" id="IPR013320">
    <property type="entry name" value="ConA-like_dom_sf"/>
</dbReference>